<dbReference type="GO" id="GO:0051287">
    <property type="term" value="F:NAD binding"/>
    <property type="evidence" value="ECO:0007669"/>
    <property type="project" value="InterPro"/>
</dbReference>
<evidence type="ECO:0000256" key="1">
    <source>
        <dbReference type="ARBA" id="ARBA00023002"/>
    </source>
</evidence>
<dbReference type="InterPro" id="IPR036291">
    <property type="entry name" value="NAD(P)-bd_dom_sf"/>
</dbReference>
<protein>
    <submittedName>
        <fullName evidence="4">Phosphoglycerate dehydrogenase</fullName>
    </submittedName>
</protein>
<dbReference type="PANTHER" id="PTHR10996">
    <property type="entry name" value="2-HYDROXYACID DEHYDROGENASE-RELATED"/>
    <property type="match status" value="1"/>
</dbReference>
<feature type="domain" description="D-isomer specific 2-hydroxyacid dehydrogenase NAD-binding" evidence="3">
    <location>
        <begin position="132"/>
        <end position="320"/>
    </location>
</feature>
<dbReference type="Proteomes" id="UP000315364">
    <property type="component" value="Chromosome"/>
</dbReference>
<dbReference type="GO" id="GO:0030267">
    <property type="term" value="F:glyoxylate reductase (NADPH) activity"/>
    <property type="evidence" value="ECO:0007669"/>
    <property type="project" value="TreeGrafter"/>
</dbReference>
<accession>A0A5B8LTW6</accession>
<sequence length="358" mass="37846">MNCSTLSMRSSRSIRRWENRVPSDPASALRRIALYGSAFADRLDQVQALLGDGFETVHVPADLGQAETAQALGDAYAVIAVSTVEGLPLPQGLKLLQVPGIGWDGVKVEHVPASASIANVAGHEIAVAEYCLAQMLDWCHRLRAADAEFRAGSWARSSRYGGGPHRELRGSTVGIIGYGGIGRELARMLKALGVRVVAANRSASAFDDLVDAGFALADIPAMLEQCNFAIVAAALTPQTEGLIGQEALEALGPDGVLVNVARGPVVAEQALYDSLADGRLGGAVIDVWYRYPDRLDAADRAPSRFDFAALPNVVMTPHISGWTEGTASRRVAIIAENLRRAAAGDPLLNVVAMGTRTA</sequence>
<keyword evidence="5" id="KW-1185">Reference proteome</keyword>
<gene>
    <name evidence="4" type="ORF">FPZ08_12190</name>
</gene>
<dbReference type="KEGG" id="dea:FPZ08_12190"/>
<dbReference type="SUPFAM" id="SSF51735">
    <property type="entry name" value="NAD(P)-binding Rossmann-fold domains"/>
    <property type="match status" value="1"/>
</dbReference>
<evidence type="ECO:0000256" key="2">
    <source>
        <dbReference type="ARBA" id="ARBA00023027"/>
    </source>
</evidence>
<dbReference type="PANTHER" id="PTHR10996:SF178">
    <property type="entry name" value="2-HYDROXYACID DEHYDROGENASE YGL185C-RELATED"/>
    <property type="match status" value="1"/>
</dbReference>
<dbReference type="Gene3D" id="3.40.50.720">
    <property type="entry name" value="NAD(P)-binding Rossmann-like Domain"/>
    <property type="match status" value="2"/>
</dbReference>
<evidence type="ECO:0000259" key="3">
    <source>
        <dbReference type="Pfam" id="PF02826"/>
    </source>
</evidence>
<reference evidence="4 5" key="1">
    <citation type="submission" date="2019-07" db="EMBL/GenBank/DDBJ databases">
        <title>Full genome sequence of Devosia sp. Gsoil 520.</title>
        <authorList>
            <person name="Im W.-T."/>
        </authorList>
    </citation>
    <scope>NUCLEOTIDE SEQUENCE [LARGE SCALE GENOMIC DNA]</scope>
    <source>
        <strain evidence="4 5">Gsoil 520</strain>
    </source>
</reference>
<dbReference type="Pfam" id="PF02826">
    <property type="entry name" value="2-Hacid_dh_C"/>
    <property type="match status" value="1"/>
</dbReference>
<dbReference type="InterPro" id="IPR006140">
    <property type="entry name" value="D-isomer_DH_NAD-bd"/>
</dbReference>
<name>A0A5B8LTW6_9HYPH</name>
<keyword evidence="1" id="KW-0560">Oxidoreductase</keyword>
<evidence type="ECO:0000313" key="5">
    <source>
        <dbReference type="Proteomes" id="UP000315364"/>
    </source>
</evidence>
<keyword evidence="2" id="KW-0520">NAD</keyword>
<dbReference type="OrthoDB" id="9793626at2"/>
<dbReference type="CDD" id="cd12165">
    <property type="entry name" value="2-Hacid_dh_6"/>
    <property type="match status" value="1"/>
</dbReference>
<dbReference type="GO" id="GO:0016618">
    <property type="term" value="F:hydroxypyruvate reductase [NAD(P)H] activity"/>
    <property type="evidence" value="ECO:0007669"/>
    <property type="project" value="TreeGrafter"/>
</dbReference>
<proteinExistence type="predicted"/>
<dbReference type="SUPFAM" id="SSF52283">
    <property type="entry name" value="Formate/glycerate dehydrogenase catalytic domain-like"/>
    <property type="match status" value="1"/>
</dbReference>
<dbReference type="EMBL" id="CP042304">
    <property type="protein sequence ID" value="QDZ11456.1"/>
    <property type="molecule type" value="Genomic_DNA"/>
</dbReference>
<dbReference type="GO" id="GO:0005829">
    <property type="term" value="C:cytosol"/>
    <property type="evidence" value="ECO:0007669"/>
    <property type="project" value="TreeGrafter"/>
</dbReference>
<organism evidence="4 5">
    <name type="scientific">Devosia ginsengisoli</name>
    <dbReference type="NCBI Taxonomy" id="400770"/>
    <lineage>
        <taxon>Bacteria</taxon>
        <taxon>Pseudomonadati</taxon>
        <taxon>Pseudomonadota</taxon>
        <taxon>Alphaproteobacteria</taxon>
        <taxon>Hyphomicrobiales</taxon>
        <taxon>Devosiaceae</taxon>
        <taxon>Devosia</taxon>
    </lineage>
</organism>
<dbReference type="AlphaFoldDB" id="A0A5B8LTW6"/>
<evidence type="ECO:0000313" key="4">
    <source>
        <dbReference type="EMBL" id="QDZ11456.1"/>
    </source>
</evidence>
<dbReference type="InterPro" id="IPR050223">
    <property type="entry name" value="D-isomer_2-hydroxyacid_DH"/>
</dbReference>